<evidence type="ECO:0000313" key="1">
    <source>
        <dbReference type="EMBL" id="NOU60427.1"/>
    </source>
</evidence>
<evidence type="ECO:0000313" key="2">
    <source>
        <dbReference type="Proteomes" id="UP000732105"/>
    </source>
</evidence>
<dbReference type="EMBL" id="RZNH01000018">
    <property type="protein sequence ID" value="NOU60427.1"/>
    <property type="molecule type" value="Genomic_DNA"/>
</dbReference>
<keyword evidence="2" id="KW-1185">Reference proteome</keyword>
<dbReference type="RefSeq" id="WP_171595712.1">
    <property type="nucleotide sequence ID" value="NZ_RZNH01000018.1"/>
</dbReference>
<dbReference type="InterPro" id="IPR011322">
    <property type="entry name" value="N-reg_PII-like_a/b"/>
</dbReference>
<organism evidence="1 2">
    <name type="scientific">Marinifilum caeruleilacunae</name>
    <dbReference type="NCBI Taxonomy" id="2499076"/>
    <lineage>
        <taxon>Bacteria</taxon>
        <taxon>Pseudomonadati</taxon>
        <taxon>Bacteroidota</taxon>
        <taxon>Bacteroidia</taxon>
        <taxon>Marinilabiliales</taxon>
        <taxon>Marinifilaceae</taxon>
    </lineage>
</organism>
<dbReference type="InterPro" id="IPR015867">
    <property type="entry name" value="N-reg_PII/ATP_PRibTrfase_C"/>
</dbReference>
<comment type="caution">
    <text evidence="1">The sequence shown here is derived from an EMBL/GenBank/DDBJ whole genome shotgun (WGS) entry which is preliminary data.</text>
</comment>
<dbReference type="SUPFAM" id="SSF54913">
    <property type="entry name" value="GlnB-like"/>
    <property type="match status" value="1"/>
</dbReference>
<accession>A0ABX1WWI4</accession>
<dbReference type="Gene3D" id="3.30.70.120">
    <property type="match status" value="1"/>
</dbReference>
<protein>
    <submittedName>
        <fullName evidence="1">P-II family nitrogen regulator</fullName>
    </submittedName>
</protein>
<sequence length="114" mass="12582">MRFDLIAGFINPKDTEKVVKTAKKSGATGDLIIQGKGSGLDQASFLGMSIQEKTDIVIFIVEEHHTQKIMNAVTEECNLEEPGNGILMVLKIDRVAGLSQQIKKIRENLNTEQL</sequence>
<proteinExistence type="predicted"/>
<dbReference type="Proteomes" id="UP000732105">
    <property type="component" value="Unassembled WGS sequence"/>
</dbReference>
<name>A0ABX1WWI4_9BACT</name>
<reference evidence="1 2" key="1">
    <citation type="submission" date="2018-12" db="EMBL/GenBank/DDBJ databases">
        <title>Marinifilum JC070 sp. nov., a marine bacterium isolated from Yongle Blue Hole in the South China Sea.</title>
        <authorList>
            <person name="Fu T."/>
        </authorList>
    </citation>
    <scope>NUCLEOTIDE SEQUENCE [LARGE SCALE GENOMIC DNA]</scope>
    <source>
        <strain evidence="1 2">JC070</strain>
    </source>
</reference>
<gene>
    <name evidence="1" type="ORF">ELS83_11385</name>
</gene>